<proteinExistence type="predicted"/>
<dbReference type="STRING" id="319224.Sputcn32_2022"/>
<organism evidence="1">
    <name type="scientific">Shewanella putrefaciens (strain CN-32 / ATCC BAA-453)</name>
    <dbReference type="NCBI Taxonomy" id="319224"/>
    <lineage>
        <taxon>Bacteria</taxon>
        <taxon>Pseudomonadati</taxon>
        <taxon>Pseudomonadota</taxon>
        <taxon>Gammaproteobacteria</taxon>
        <taxon>Alteromonadales</taxon>
        <taxon>Shewanellaceae</taxon>
        <taxon>Shewanella</taxon>
    </lineage>
</organism>
<dbReference type="KEGG" id="spc:Sputcn32_2022"/>
<dbReference type="EMBL" id="CP000681">
    <property type="protein sequence ID" value="ABP75743.1"/>
    <property type="molecule type" value="Genomic_DNA"/>
</dbReference>
<gene>
    <name evidence="1" type="ordered locus">Sputcn32_2022</name>
</gene>
<dbReference type="AlphaFoldDB" id="A4Y710"/>
<protein>
    <submittedName>
        <fullName evidence="1">Uncharacterized protein</fullName>
    </submittedName>
</protein>
<sequence length="83" mass="9830">MLTQIARSMSGNRSYDINDKKWRASWLAIFYRFDFDGNDWNKTTRNKKVMHINVETLDKLHSNSPFDDKIVFFACQPFAIPLI</sequence>
<reference evidence="1" key="1">
    <citation type="submission" date="2007-04" db="EMBL/GenBank/DDBJ databases">
        <title>Complete sequence of Shewanella putrefaciens CN-32.</title>
        <authorList>
            <consortium name="US DOE Joint Genome Institute"/>
            <person name="Copeland A."/>
            <person name="Lucas S."/>
            <person name="Lapidus A."/>
            <person name="Barry K."/>
            <person name="Detter J.C."/>
            <person name="Glavina del Rio T."/>
            <person name="Hammon N."/>
            <person name="Israni S."/>
            <person name="Dalin E."/>
            <person name="Tice H."/>
            <person name="Pitluck S."/>
            <person name="Chain P."/>
            <person name="Malfatti S."/>
            <person name="Shin M."/>
            <person name="Vergez L."/>
            <person name="Schmutz J."/>
            <person name="Larimer F."/>
            <person name="Land M."/>
            <person name="Hauser L."/>
            <person name="Kyrpides N."/>
            <person name="Mikhailova N."/>
            <person name="Romine M.F."/>
            <person name="Fredrickson J."/>
            <person name="Tiedje J."/>
            <person name="Richardson P."/>
        </authorList>
    </citation>
    <scope>NUCLEOTIDE SEQUENCE [LARGE SCALE GENOMIC DNA]</scope>
    <source>
        <strain evidence="1">CN-32</strain>
    </source>
</reference>
<evidence type="ECO:0000313" key="1">
    <source>
        <dbReference type="EMBL" id="ABP75743.1"/>
    </source>
</evidence>
<dbReference type="HOGENOM" id="CLU_2540719_0_0_6"/>
<accession>A4Y710</accession>
<name>A4Y710_SHEPC</name>